<evidence type="ECO:0000259" key="1">
    <source>
        <dbReference type="PROSITE" id="PS50075"/>
    </source>
</evidence>
<dbReference type="InterPro" id="IPR036736">
    <property type="entry name" value="ACP-like_sf"/>
</dbReference>
<dbReference type="SUPFAM" id="SSF47336">
    <property type="entry name" value="ACP-like"/>
    <property type="match status" value="1"/>
</dbReference>
<organism evidence="2 3">
    <name type="scientific">Amycolatopsis speibonae</name>
    <dbReference type="NCBI Taxonomy" id="1450224"/>
    <lineage>
        <taxon>Bacteria</taxon>
        <taxon>Bacillati</taxon>
        <taxon>Actinomycetota</taxon>
        <taxon>Actinomycetes</taxon>
        <taxon>Pseudonocardiales</taxon>
        <taxon>Pseudonocardiaceae</taxon>
        <taxon>Amycolatopsis</taxon>
    </lineage>
</organism>
<keyword evidence="3" id="KW-1185">Reference proteome</keyword>
<reference evidence="3" key="1">
    <citation type="journal article" date="2019" name="Int. J. Syst. Evol. Microbiol.">
        <title>The Global Catalogue of Microorganisms (GCM) 10K type strain sequencing project: providing services to taxonomists for standard genome sequencing and annotation.</title>
        <authorList>
            <consortium name="The Broad Institute Genomics Platform"/>
            <consortium name="The Broad Institute Genome Sequencing Center for Infectious Disease"/>
            <person name="Wu L."/>
            <person name="Ma J."/>
        </authorList>
    </citation>
    <scope>NUCLEOTIDE SEQUENCE [LARGE SCALE GENOMIC DNA]</scope>
    <source>
        <strain evidence="3">CGMCC 4.7676</strain>
    </source>
</reference>
<dbReference type="Pfam" id="PF00550">
    <property type="entry name" value="PP-binding"/>
    <property type="match status" value="1"/>
</dbReference>
<evidence type="ECO:0000313" key="2">
    <source>
        <dbReference type="EMBL" id="MFC3448701.1"/>
    </source>
</evidence>
<sequence length="86" mass="9455">MGTILSLDKLLVLLSESAGEDETVDYTGDILDVDFEALGYDSLAMFNTVNRIERDYGITVGDDIVASAKTPRVLLTEINERLREAS</sequence>
<accession>A0ABV7NQI6</accession>
<evidence type="ECO:0000313" key="3">
    <source>
        <dbReference type="Proteomes" id="UP001595645"/>
    </source>
</evidence>
<dbReference type="Proteomes" id="UP001595645">
    <property type="component" value="Unassembled WGS sequence"/>
</dbReference>
<dbReference type="Gene3D" id="1.10.1200.10">
    <property type="entry name" value="ACP-like"/>
    <property type="match status" value="1"/>
</dbReference>
<gene>
    <name evidence="2" type="ORF">ACFOSH_04575</name>
</gene>
<proteinExistence type="predicted"/>
<name>A0ABV7NQI6_9PSEU</name>
<dbReference type="InterPro" id="IPR009081">
    <property type="entry name" value="PP-bd_ACP"/>
</dbReference>
<protein>
    <submittedName>
        <fullName evidence="2">Acyl carrier protein</fullName>
    </submittedName>
</protein>
<dbReference type="PROSITE" id="PS50075">
    <property type="entry name" value="CARRIER"/>
    <property type="match status" value="1"/>
</dbReference>
<comment type="caution">
    <text evidence="2">The sequence shown here is derived from an EMBL/GenBank/DDBJ whole genome shotgun (WGS) entry which is preliminary data.</text>
</comment>
<dbReference type="RefSeq" id="WP_378237382.1">
    <property type="nucleotide sequence ID" value="NZ_JBHRWK010000009.1"/>
</dbReference>
<dbReference type="EMBL" id="JBHRWK010000009">
    <property type="protein sequence ID" value="MFC3448701.1"/>
    <property type="molecule type" value="Genomic_DNA"/>
</dbReference>
<feature type="domain" description="Carrier" evidence="1">
    <location>
        <begin position="4"/>
        <end position="82"/>
    </location>
</feature>